<evidence type="ECO:0000313" key="1">
    <source>
        <dbReference type="EMBL" id="NKE60345.1"/>
    </source>
</evidence>
<reference evidence="1 2" key="1">
    <citation type="submission" date="2019-08" db="EMBL/GenBank/DDBJ databases">
        <title>Lentzea from Indian Himalayas.</title>
        <authorList>
            <person name="Mandal S."/>
            <person name="Mallick Gupta A."/>
            <person name="Maiti P.K."/>
            <person name="Sarkar J."/>
            <person name="Mandal S."/>
        </authorList>
    </citation>
    <scope>NUCLEOTIDE SEQUENCE [LARGE SCALE GENOMIC DNA]</scope>
    <source>
        <strain evidence="1 2">PSKA42</strain>
    </source>
</reference>
<dbReference type="EMBL" id="VSRL01000119">
    <property type="protein sequence ID" value="NKE60345.1"/>
    <property type="molecule type" value="Genomic_DNA"/>
</dbReference>
<proteinExistence type="predicted"/>
<protein>
    <submittedName>
        <fullName evidence="1">Uncharacterized protein</fullName>
    </submittedName>
</protein>
<name>A0ABX1FN54_9PSEU</name>
<evidence type="ECO:0000313" key="2">
    <source>
        <dbReference type="Proteomes" id="UP001515943"/>
    </source>
</evidence>
<comment type="caution">
    <text evidence="1">The sequence shown here is derived from an EMBL/GenBank/DDBJ whole genome shotgun (WGS) entry which is preliminary data.</text>
</comment>
<organism evidence="1 2">
    <name type="scientific">Lentzea indica</name>
    <dbReference type="NCBI Taxonomy" id="2604800"/>
    <lineage>
        <taxon>Bacteria</taxon>
        <taxon>Bacillati</taxon>
        <taxon>Actinomycetota</taxon>
        <taxon>Actinomycetes</taxon>
        <taxon>Pseudonocardiales</taxon>
        <taxon>Pseudonocardiaceae</taxon>
        <taxon>Lentzea</taxon>
    </lineage>
</organism>
<sequence>MPVTVSGPIAAIGRAAVLDLSSEHVAGLQVVRLGPQVQLSWHWPPWSHDVLVVWRHGTPPAGPDDPAASRMRVTRTAYLTRGVRVSAAEPGPHWFGVCVIGDDHLGPLATVESPCPVQIRYRVHGQPRSRTRAVVVECDADLPDVVVLGQSARRPLTPDDGVVLATLSGGQRVGQAEFTVPAALRRPVHLRAFALDDSMWVCHPDPRDLVVR</sequence>
<gene>
    <name evidence="1" type="ORF">FXN61_27540</name>
</gene>
<dbReference type="Proteomes" id="UP001515943">
    <property type="component" value="Unassembled WGS sequence"/>
</dbReference>
<keyword evidence="2" id="KW-1185">Reference proteome</keyword>
<accession>A0ABX1FN54</accession>